<organism evidence="1 2">
    <name type="scientific">Pseudonocardia yunnanensis</name>
    <dbReference type="NCBI Taxonomy" id="58107"/>
    <lineage>
        <taxon>Bacteria</taxon>
        <taxon>Bacillati</taxon>
        <taxon>Actinomycetota</taxon>
        <taxon>Actinomycetes</taxon>
        <taxon>Pseudonocardiales</taxon>
        <taxon>Pseudonocardiaceae</taxon>
        <taxon>Pseudonocardia</taxon>
    </lineage>
</organism>
<dbReference type="EMBL" id="JBHUCO010000051">
    <property type="protein sequence ID" value="MFD1522864.1"/>
    <property type="molecule type" value="Genomic_DNA"/>
</dbReference>
<evidence type="ECO:0000313" key="1">
    <source>
        <dbReference type="EMBL" id="MFD1522864.1"/>
    </source>
</evidence>
<reference evidence="2" key="1">
    <citation type="journal article" date="2019" name="Int. J. Syst. Evol. Microbiol.">
        <title>The Global Catalogue of Microorganisms (GCM) 10K type strain sequencing project: providing services to taxonomists for standard genome sequencing and annotation.</title>
        <authorList>
            <consortium name="The Broad Institute Genomics Platform"/>
            <consortium name="The Broad Institute Genome Sequencing Center for Infectious Disease"/>
            <person name="Wu L."/>
            <person name="Ma J."/>
        </authorList>
    </citation>
    <scope>NUCLEOTIDE SEQUENCE [LARGE SCALE GENOMIC DNA]</scope>
    <source>
        <strain evidence="2">CCM 7043</strain>
    </source>
</reference>
<proteinExistence type="predicted"/>
<evidence type="ECO:0000313" key="2">
    <source>
        <dbReference type="Proteomes" id="UP001597114"/>
    </source>
</evidence>
<comment type="caution">
    <text evidence="1">The sequence shown here is derived from an EMBL/GenBank/DDBJ whole genome shotgun (WGS) entry which is preliminary data.</text>
</comment>
<sequence>MMFVGAYHFDGHADELLPAFHRLLDGFPPGAVQLLLCVGTASGLTVFDTCPSRAEFEAFSGGDTLRAALAAAGLPRPRVEPIGDLHHAVVAEKASR</sequence>
<dbReference type="Proteomes" id="UP001597114">
    <property type="component" value="Unassembled WGS sequence"/>
</dbReference>
<name>A0ABW4F8P6_9PSEU</name>
<keyword evidence="2" id="KW-1185">Reference proteome</keyword>
<accession>A0ABW4F8P6</accession>
<dbReference type="RefSeq" id="WP_344725828.1">
    <property type="nucleotide sequence ID" value="NZ_BAAAUS010000035.1"/>
</dbReference>
<protein>
    <submittedName>
        <fullName evidence="1">Uncharacterized protein</fullName>
    </submittedName>
</protein>
<gene>
    <name evidence="1" type="ORF">ACFSJD_35610</name>
</gene>